<gene>
    <name evidence="1" type="ORF">LEP1GSC047_3961</name>
</gene>
<organism evidence="1 2">
    <name type="scientific">Leptospira inadai serovar Lyme str. 10</name>
    <dbReference type="NCBI Taxonomy" id="1049790"/>
    <lineage>
        <taxon>Bacteria</taxon>
        <taxon>Pseudomonadati</taxon>
        <taxon>Spirochaetota</taxon>
        <taxon>Spirochaetia</taxon>
        <taxon>Leptospirales</taxon>
        <taxon>Leptospiraceae</taxon>
        <taxon>Leptospira</taxon>
    </lineage>
</organism>
<reference evidence="1 2" key="1">
    <citation type="submission" date="2013-05" db="EMBL/GenBank/DDBJ databases">
        <authorList>
            <person name="Harkins D.M."/>
            <person name="Durkin A.S."/>
            <person name="Brinkac L.M."/>
            <person name="Haft D.H."/>
            <person name="Selengut J.D."/>
            <person name="Sanka R."/>
            <person name="DePew J."/>
            <person name="Purushe J."/>
            <person name="Hartskeerl R.A."/>
            <person name="Ahmed A."/>
            <person name="van der Linden H."/>
            <person name="Goris M.G.A."/>
            <person name="Vinetz J.M."/>
            <person name="Sutton G.G."/>
            <person name="Nierman W.C."/>
            <person name="Fouts D.E."/>
        </authorList>
    </citation>
    <scope>NUCLEOTIDE SEQUENCE [LARGE SCALE GENOMIC DNA]</scope>
    <source>
        <strain evidence="1 2">10</strain>
    </source>
</reference>
<protein>
    <submittedName>
        <fullName evidence="1">Uncharacterized protein</fullName>
    </submittedName>
</protein>
<proteinExistence type="predicted"/>
<evidence type="ECO:0000313" key="2">
    <source>
        <dbReference type="Proteomes" id="UP000018719"/>
    </source>
</evidence>
<dbReference type="AlphaFoldDB" id="V6HEL8"/>
<sequence>MKTKLIKKNIGKLHESIRICARFRSENPKLTAIFFEIILDPPIIGPRLGKLDEILIKITQNHELNILDVSFLL</sequence>
<evidence type="ECO:0000313" key="1">
    <source>
        <dbReference type="EMBL" id="EQA37818.1"/>
    </source>
</evidence>
<name>V6HEL8_9LEPT</name>
<accession>V6HEL8</accession>
<comment type="caution">
    <text evidence="1">The sequence shown here is derived from an EMBL/GenBank/DDBJ whole genome shotgun (WGS) entry which is preliminary data.</text>
</comment>
<dbReference type="EMBL" id="AHMM02000015">
    <property type="protein sequence ID" value="EQA37818.1"/>
    <property type="molecule type" value="Genomic_DNA"/>
</dbReference>
<dbReference type="Proteomes" id="UP000018719">
    <property type="component" value="Unassembled WGS sequence"/>
</dbReference>